<protein>
    <submittedName>
        <fullName evidence="1">Uncharacterized protein</fullName>
    </submittedName>
</protein>
<reference evidence="1" key="1">
    <citation type="journal article" date="2011" name="Nat. Biotechnol.">
        <title>Genome sequencing and comparison of two nonhuman primate animal models, the cynomolgus and Chinese rhesus macaques.</title>
        <authorList>
            <person name="Yan G."/>
            <person name="Zhang G."/>
            <person name="Fang X."/>
            <person name="Zhang Y."/>
            <person name="Li C."/>
            <person name="Ling F."/>
            <person name="Cooper D.N."/>
            <person name="Li Q."/>
            <person name="Li Y."/>
            <person name="van Gool A.J."/>
            <person name="Du H."/>
            <person name="Chen J."/>
            <person name="Chen R."/>
            <person name="Zhang P."/>
            <person name="Huang Z."/>
            <person name="Thompson J.R."/>
            <person name="Meng Y."/>
            <person name="Bai Y."/>
            <person name="Wang J."/>
            <person name="Zhuo M."/>
            <person name="Wang T."/>
            <person name="Huang Y."/>
            <person name="Wei L."/>
            <person name="Li J."/>
            <person name="Wang Z."/>
            <person name="Hu H."/>
            <person name="Yang P."/>
            <person name="Le L."/>
            <person name="Stenson P.D."/>
            <person name="Li B."/>
            <person name="Liu X."/>
            <person name="Ball E.V."/>
            <person name="An N."/>
            <person name="Huang Q."/>
            <person name="Zhang Y."/>
            <person name="Fan W."/>
            <person name="Zhang X."/>
            <person name="Li Y."/>
            <person name="Wang W."/>
            <person name="Katze M.G."/>
            <person name="Su B."/>
            <person name="Nielsen R."/>
            <person name="Yang H."/>
            <person name="Wang J."/>
            <person name="Wang X."/>
            <person name="Wang J."/>
        </authorList>
    </citation>
    <scope>NUCLEOTIDE SEQUENCE [LARGE SCALE GENOMIC DNA]</scope>
    <source>
        <strain evidence="1">CR-5</strain>
    </source>
</reference>
<feature type="non-terminal residue" evidence="1">
    <location>
        <position position="91"/>
    </location>
</feature>
<sequence length="91" mass="10549">MPPCVCPPCLPPHPSLERRMRMRMTSLCRTRRVCFTLAFHHDCEFPEAFPSHASCIVCGTGRLWMAELYLVIEQNLIRNLGLEAQQTERFT</sequence>
<name>G7MNL9_MACMU</name>
<proteinExistence type="predicted"/>
<dbReference type="EMBL" id="CM001255">
    <property type="protein sequence ID" value="EHH17115.1"/>
    <property type="molecule type" value="Genomic_DNA"/>
</dbReference>
<accession>G7MNL9</accession>
<evidence type="ECO:0000313" key="1">
    <source>
        <dbReference type="EMBL" id="EHH17115.1"/>
    </source>
</evidence>
<gene>
    <name evidence="1" type="ORF">EGK_13432</name>
</gene>
<dbReference type="Proteomes" id="UP000013456">
    <property type="component" value="Chromosome 3"/>
</dbReference>
<dbReference type="AlphaFoldDB" id="G7MNL9"/>
<organism evidence="1">
    <name type="scientific">Macaca mulatta</name>
    <name type="common">Rhesus macaque</name>
    <dbReference type="NCBI Taxonomy" id="9544"/>
    <lineage>
        <taxon>Eukaryota</taxon>
        <taxon>Metazoa</taxon>
        <taxon>Chordata</taxon>
        <taxon>Craniata</taxon>
        <taxon>Vertebrata</taxon>
        <taxon>Euteleostomi</taxon>
        <taxon>Mammalia</taxon>
        <taxon>Eutheria</taxon>
        <taxon>Euarchontoglires</taxon>
        <taxon>Primates</taxon>
        <taxon>Haplorrhini</taxon>
        <taxon>Catarrhini</taxon>
        <taxon>Cercopithecidae</taxon>
        <taxon>Cercopithecinae</taxon>
        <taxon>Macaca</taxon>
    </lineage>
</organism>